<evidence type="ECO:0000313" key="2">
    <source>
        <dbReference type="EMBL" id="MDR5865352.1"/>
    </source>
</evidence>
<name>A0ABU1FXE3_9GAMM</name>
<feature type="transmembrane region" description="Helical" evidence="1">
    <location>
        <begin position="85"/>
        <end position="103"/>
    </location>
</feature>
<evidence type="ECO:0000313" key="3">
    <source>
        <dbReference type="Proteomes" id="UP001264519"/>
    </source>
</evidence>
<dbReference type="EMBL" id="JARWAK010000001">
    <property type="protein sequence ID" value="MDR5865352.1"/>
    <property type="molecule type" value="Genomic_DNA"/>
</dbReference>
<dbReference type="Pfam" id="PF07386">
    <property type="entry name" value="DUF1499"/>
    <property type="match status" value="1"/>
</dbReference>
<feature type="transmembrane region" description="Helical" evidence="1">
    <location>
        <begin position="58"/>
        <end position="78"/>
    </location>
</feature>
<organism evidence="2 3">
    <name type="scientific">Halomonas koreensis</name>
    <dbReference type="NCBI Taxonomy" id="245385"/>
    <lineage>
        <taxon>Bacteria</taxon>
        <taxon>Pseudomonadati</taxon>
        <taxon>Pseudomonadota</taxon>
        <taxon>Gammaproteobacteria</taxon>
        <taxon>Oceanospirillales</taxon>
        <taxon>Halomonadaceae</taxon>
        <taxon>Halomonas</taxon>
    </lineage>
</organism>
<keyword evidence="1" id="KW-0812">Transmembrane</keyword>
<accession>A0ABU1FXE3</accession>
<comment type="caution">
    <text evidence="2">The sequence shown here is derived from an EMBL/GenBank/DDBJ whole genome shotgun (WGS) entry which is preliminary data.</text>
</comment>
<keyword evidence="3" id="KW-1185">Reference proteome</keyword>
<dbReference type="RefSeq" id="WP_309650949.1">
    <property type="nucleotide sequence ID" value="NZ_JARWAK010000001.1"/>
</dbReference>
<keyword evidence="1" id="KW-0472">Membrane</keyword>
<dbReference type="Proteomes" id="UP001264519">
    <property type="component" value="Unassembled WGS sequence"/>
</dbReference>
<sequence>MSSLTFKPRPRGGRWPVALAWLAVLLLAVAAALMGGAGPAYRLDWLSLGESFSLLRRGALLAVGAAGLGALAFLVAGFCRRGRPALVGALVVAAVVAMVAQPLQLRELARRVPPIHDITTDLAAPPAFEALAEARRAAPNALAYPEAFAEAQRAGYPNLGPRRFERPLPEVRDAAEALARERGWAIAAVGERRLEAVATTRWFGFQDDVVIRLTPTADGVEVDMRSASRIGKSDLGTNAARIQTFLEALATRLGEG</sequence>
<protein>
    <submittedName>
        <fullName evidence="2">DUF1499 domain-containing protein</fullName>
    </submittedName>
</protein>
<evidence type="ECO:0000256" key="1">
    <source>
        <dbReference type="SAM" id="Phobius"/>
    </source>
</evidence>
<dbReference type="InterPro" id="IPR010865">
    <property type="entry name" value="DUF1499"/>
</dbReference>
<keyword evidence="1" id="KW-1133">Transmembrane helix</keyword>
<proteinExistence type="predicted"/>
<reference evidence="2 3" key="1">
    <citation type="submission" date="2023-04" db="EMBL/GenBank/DDBJ databases">
        <title>A long-awaited taxogenomic arrangement of the family Halomonadaceae.</title>
        <authorList>
            <person name="De La Haba R."/>
            <person name="Chuvochina M."/>
            <person name="Wittouck S."/>
            <person name="Arahal D.R."/>
            <person name="Sanchez-Porro C."/>
            <person name="Hugenholtz P."/>
            <person name="Ventosa A."/>
        </authorList>
    </citation>
    <scope>NUCLEOTIDE SEQUENCE [LARGE SCALE GENOMIC DNA]</scope>
    <source>
        <strain evidence="2 3">DSM 23530</strain>
    </source>
</reference>
<gene>
    <name evidence="2" type="ORF">QC818_00935</name>
</gene>